<dbReference type="Proteomes" id="UP000887565">
    <property type="component" value="Unplaced"/>
</dbReference>
<sequence>MRRFSLGSPKDMKEVHYFEDVPLPEIPTHGARVKICYAGVCLTDKEVKNVKQARIISGIRDTSLFPGYEVAGVIDAFGENVNTDKCELKVGDKVIVWPSDDMEQTGYTDYVAVDKLENLIKVPENVNMHVAAMLSTGATWALSATIQSVPIVESFVKNVGRCNVLIVGAGGLGLWLLKLARCFLSEAFQGRVNVIVADGKEERFTLAERNGADNVVHWDESEFEEHLIMRTKDAARTGVHVVFDFVTSPRTVSRSLACLSEGGVLFIGGLAGMDVNIPTKAVAGKRLSIIGVQRGTIDQLKSLMLLLASGKCITAKDYNSSKDREMLDVSAIKMLEGTRLVEPPAYKVFPIKQASMVMKQLSMSEVEGRAILDMTSVVCDQAPMDTAA</sequence>
<dbReference type="OMA" id="PADCANE"/>
<dbReference type="InterPro" id="IPR036291">
    <property type="entry name" value="NAD(P)-bd_dom_sf"/>
</dbReference>
<dbReference type="Gene3D" id="3.90.180.10">
    <property type="entry name" value="Medium-chain alcohol dehydrogenases, catalytic domain"/>
    <property type="match status" value="1"/>
</dbReference>
<dbReference type="AlphaFoldDB" id="A0A915JR79"/>
<proteinExistence type="predicted"/>
<feature type="domain" description="Enoyl reductase (ER)" evidence="4">
    <location>
        <begin position="10"/>
        <end position="372"/>
    </location>
</feature>
<name>A0A915JR79_ROMCU</name>
<dbReference type="InterPro" id="IPR013154">
    <property type="entry name" value="ADH-like_N"/>
</dbReference>
<dbReference type="Pfam" id="PF00107">
    <property type="entry name" value="ADH_zinc_N"/>
    <property type="match status" value="1"/>
</dbReference>
<dbReference type="GO" id="GO:0016491">
    <property type="term" value="F:oxidoreductase activity"/>
    <property type="evidence" value="ECO:0007669"/>
    <property type="project" value="UniProtKB-KW"/>
</dbReference>
<keyword evidence="2" id="KW-0862">Zinc</keyword>
<dbReference type="InterPro" id="IPR011032">
    <property type="entry name" value="GroES-like_sf"/>
</dbReference>
<dbReference type="Pfam" id="PF08240">
    <property type="entry name" value="ADH_N"/>
    <property type="match status" value="1"/>
</dbReference>
<dbReference type="SMART" id="SM00829">
    <property type="entry name" value="PKS_ER"/>
    <property type="match status" value="1"/>
</dbReference>
<keyword evidence="3" id="KW-0560">Oxidoreductase</keyword>
<dbReference type="Gene3D" id="3.40.50.720">
    <property type="entry name" value="NAD(P)-binding Rossmann-like Domain"/>
    <property type="match status" value="1"/>
</dbReference>
<dbReference type="WBParaSite" id="nRc.2.0.1.t28780-RA">
    <property type="protein sequence ID" value="nRc.2.0.1.t28780-RA"/>
    <property type="gene ID" value="nRc.2.0.1.g28780"/>
</dbReference>
<accession>A0A915JR79</accession>
<dbReference type="InterPro" id="IPR013149">
    <property type="entry name" value="ADH-like_C"/>
</dbReference>
<evidence type="ECO:0000313" key="5">
    <source>
        <dbReference type="Proteomes" id="UP000887565"/>
    </source>
</evidence>
<keyword evidence="5" id="KW-1185">Reference proteome</keyword>
<dbReference type="PANTHER" id="PTHR43401:SF2">
    <property type="entry name" value="L-THREONINE 3-DEHYDROGENASE"/>
    <property type="match status" value="1"/>
</dbReference>
<evidence type="ECO:0000313" key="6">
    <source>
        <dbReference type="WBParaSite" id="nRc.2.0.1.t28780-RA"/>
    </source>
</evidence>
<evidence type="ECO:0000256" key="1">
    <source>
        <dbReference type="ARBA" id="ARBA00022723"/>
    </source>
</evidence>
<dbReference type="InterPro" id="IPR050129">
    <property type="entry name" value="Zn_alcohol_dh"/>
</dbReference>
<evidence type="ECO:0000256" key="3">
    <source>
        <dbReference type="ARBA" id="ARBA00023002"/>
    </source>
</evidence>
<protein>
    <submittedName>
        <fullName evidence="6">Enoyl reductase (ER) domain-containing protein</fullName>
    </submittedName>
</protein>
<dbReference type="SUPFAM" id="SSF51735">
    <property type="entry name" value="NAD(P)-binding Rossmann-fold domains"/>
    <property type="match status" value="1"/>
</dbReference>
<organism evidence="5 6">
    <name type="scientific">Romanomermis culicivorax</name>
    <name type="common">Nematode worm</name>
    <dbReference type="NCBI Taxonomy" id="13658"/>
    <lineage>
        <taxon>Eukaryota</taxon>
        <taxon>Metazoa</taxon>
        <taxon>Ecdysozoa</taxon>
        <taxon>Nematoda</taxon>
        <taxon>Enoplea</taxon>
        <taxon>Dorylaimia</taxon>
        <taxon>Mermithida</taxon>
        <taxon>Mermithoidea</taxon>
        <taxon>Mermithidae</taxon>
        <taxon>Romanomermis</taxon>
    </lineage>
</organism>
<dbReference type="SUPFAM" id="SSF50129">
    <property type="entry name" value="GroES-like"/>
    <property type="match status" value="1"/>
</dbReference>
<dbReference type="PANTHER" id="PTHR43401">
    <property type="entry name" value="L-THREONINE 3-DEHYDROGENASE"/>
    <property type="match status" value="1"/>
</dbReference>
<evidence type="ECO:0000259" key="4">
    <source>
        <dbReference type="SMART" id="SM00829"/>
    </source>
</evidence>
<evidence type="ECO:0000256" key="2">
    <source>
        <dbReference type="ARBA" id="ARBA00022833"/>
    </source>
</evidence>
<reference evidence="6" key="1">
    <citation type="submission" date="2022-11" db="UniProtKB">
        <authorList>
            <consortium name="WormBaseParasite"/>
        </authorList>
    </citation>
    <scope>IDENTIFICATION</scope>
</reference>
<keyword evidence="1" id="KW-0479">Metal-binding</keyword>
<dbReference type="InterPro" id="IPR020843">
    <property type="entry name" value="ER"/>
</dbReference>
<dbReference type="GO" id="GO:0046872">
    <property type="term" value="F:metal ion binding"/>
    <property type="evidence" value="ECO:0007669"/>
    <property type="project" value="UniProtKB-KW"/>
</dbReference>